<accession>A0A937F9Z9</accession>
<sequence>MMRKIYILLLYVMISSAAIGQNKTVAITLDDLIVAGSSEYTIDEIEKINDQLLSHLDKFNIPVTGFVNEKSLYVPGEIDRRTEILNAWASRKALDLGNHTFSHPSFHDTKLEDFKAEVLKGELITRMILDHTGKQLQYFRFPFNSAGSDSSSKASFEQFLAEKGYTIAPFTVESSDYIFNALYKRAKGEGNVEKMEKIKQQYLDHTDTLFTFFEKMALEVHGKHIPHIFLGHVNELHADVMPQLVALLQDRGYTIVSLSEVMKDDIYQQKDPYVGKWGFSWLHRWNTKNRIDWLRKEPEPNQQVLSEYKALN</sequence>
<dbReference type="AlphaFoldDB" id="A0A937F9Z9"/>
<dbReference type="GO" id="GO:0005975">
    <property type="term" value="P:carbohydrate metabolic process"/>
    <property type="evidence" value="ECO:0007669"/>
    <property type="project" value="InterPro"/>
</dbReference>
<protein>
    <submittedName>
        <fullName evidence="5">Polysaccharide deacetylase family protein</fullName>
    </submittedName>
</protein>
<dbReference type="GO" id="GO:0016020">
    <property type="term" value="C:membrane"/>
    <property type="evidence" value="ECO:0007669"/>
    <property type="project" value="TreeGrafter"/>
</dbReference>
<dbReference type="Proteomes" id="UP000659388">
    <property type="component" value="Unassembled WGS sequence"/>
</dbReference>
<feature type="chain" id="PRO_5037275949" evidence="3">
    <location>
        <begin position="21"/>
        <end position="312"/>
    </location>
</feature>
<name>A0A937F9Z9_9BACT</name>
<dbReference type="GO" id="GO:0016810">
    <property type="term" value="F:hydrolase activity, acting on carbon-nitrogen (but not peptide) bonds"/>
    <property type="evidence" value="ECO:0007669"/>
    <property type="project" value="InterPro"/>
</dbReference>
<evidence type="ECO:0000259" key="4">
    <source>
        <dbReference type="Pfam" id="PF01522"/>
    </source>
</evidence>
<evidence type="ECO:0000313" key="6">
    <source>
        <dbReference type="Proteomes" id="UP000659388"/>
    </source>
</evidence>
<dbReference type="PANTHER" id="PTHR10587:SF133">
    <property type="entry name" value="CHITIN DEACETYLASE 1-RELATED"/>
    <property type="match status" value="1"/>
</dbReference>
<feature type="domain" description="NodB homology" evidence="4">
    <location>
        <begin position="21"/>
        <end position="150"/>
    </location>
</feature>
<gene>
    <name evidence="5" type="ORF">JL102_22985</name>
</gene>
<dbReference type="Pfam" id="PF01522">
    <property type="entry name" value="Polysacc_deac_1"/>
    <property type="match status" value="1"/>
</dbReference>
<evidence type="ECO:0000256" key="2">
    <source>
        <dbReference type="ARBA" id="ARBA00022801"/>
    </source>
</evidence>
<feature type="signal peptide" evidence="3">
    <location>
        <begin position="1"/>
        <end position="20"/>
    </location>
</feature>
<evidence type="ECO:0000313" key="5">
    <source>
        <dbReference type="EMBL" id="MBL3659031.1"/>
    </source>
</evidence>
<keyword evidence="3" id="KW-0732">Signal</keyword>
<evidence type="ECO:0000256" key="3">
    <source>
        <dbReference type="SAM" id="SignalP"/>
    </source>
</evidence>
<dbReference type="InterPro" id="IPR050248">
    <property type="entry name" value="Polysacc_deacetylase_ArnD"/>
</dbReference>
<dbReference type="InterPro" id="IPR011330">
    <property type="entry name" value="Glyco_hydro/deAcase_b/a-brl"/>
</dbReference>
<dbReference type="Gene3D" id="3.20.20.370">
    <property type="entry name" value="Glycoside hydrolase/deacetylase"/>
    <property type="match status" value="1"/>
</dbReference>
<keyword evidence="1" id="KW-0479">Metal-binding</keyword>
<comment type="caution">
    <text evidence="5">The sequence shown here is derived from an EMBL/GenBank/DDBJ whole genome shotgun (WGS) entry which is preliminary data.</text>
</comment>
<dbReference type="InterPro" id="IPR002509">
    <property type="entry name" value="NODB_dom"/>
</dbReference>
<keyword evidence="2" id="KW-0378">Hydrolase</keyword>
<reference evidence="5" key="1">
    <citation type="submission" date="2021-01" db="EMBL/GenBank/DDBJ databases">
        <title>Fulvivirga kasyanovii gen. nov., sp nov., a novel member of the phylum Bacteroidetes isolated from seawater in a mussel farm.</title>
        <authorList>
            <person name="Zhao L.-H."/>
            <person name="Wang Z.-J."/>
        </authorList>
    </citation>
    <scope>NUCLEOTIDE SEQUENCE</scope>
    <source>
        <strain evidence="5">2943</strain>
    </source>
</reference>
<keyword evidence="6" id="KW-1185">Reference proteome</keyword>
<dbReference type="SUPFAM" id="SSF88713">
    <property type="entry name" value="Glycoside hydrolase/deacetylase"/>
    <property type="match status" value="1"/>
</dbReference>
<dbReference type="EMBL" id="JAESIY010000024">
    <property type="protein sequence ID" value="MBL3659031.1"/>
    <property type="molecule type" value="Genomic_DNA"/>
</dbReference>
<organism evidence="5 6">
    <name type="scientific">Fulvivirga sediminis</name>
    <dbReference type="NCBI Taxonomy" id="2803949"/>
    <lineage>
        <taxon>Bacteria</taxon>
        <taxon>Pseudomonadati</taxon>
        <taxon>Bacteroidota</taxon>
        <taxon>Cytophagia</taxon>
        <taxon>Cytophagales</taxon>
        <taxon>Fulvivirgaceae</taxon>
        <taxon>Fulvivirga</taxon>
    </lineage>
</organism>
<proteinExistence type="predicted"/>
<dbReference type="GO" id="GO:0046872">
    <property type="term" value="F:metal ion binding"/>
    <property type="evidence" value="ECO:0007669"/>
    <property type="project" value="UniProtKB-KW"/>
</dbReference>
<dbReference type="RefSeq" id="WP_202246825.1">
    <property type="nucleotide sequence ID" value="NZ_JAESIY010000024.1"/>
</dbReference>
<dbReference type="PANTHER" id="PTHR10587">
    <property type="entry name" value="GLYCOSYL TRANSFERASE-RELATED"/>
    <property type="match status" value="1"/>
</dbReference>
<evidence type="ECO:0000256" key="1">
    <source>
        <dbReference type="ARBA" id="ARBA00022723"/>
    </source>
</evidence>